<dbReference type="Pfam" id="PF00534">
    <property type="entry name" value="Glycos_transf_1"/>
    <property type="match status" value="1"/>
</dbReference>
<dbReference type="CDD" id="cd03808">
    <property type="entry name" value="GT4_CapM-like"/>
    <property type="match status" value="1"/>
</dbReference>
<dbReference type="RefSeq" id="WP_341699365.1">
    <property type="nucleotide sequence ID" value="NZ_JBBYHU010000004.1"/>
</dbReference>
<sequence length="395" mass="44197">MKQKTKLIRTSTVALSLDFLLKGQLAFLKEHFEVVAVSGQDEHLKTVAEREGVRTVAVRIQRNISPLQDLISLWKLYWLFRKEKPQIVHSITPKAGLLSMLAAKLAGVPIRIHTFTGLIFPSKSGLLQKILILMDRLLCACATHIYPEGQGVRNDLIKFKITSKPLKVIANGNVNGIDTTYFSKEQVSLQEQQELKKKLGISENDFVFIFVGRLVGDKGINELVTAFRELEIRDQKPVPSPQSLVSTIKLLLVGPLETELDPLQPETIAAIESNSNIIAVGFQSDVRSYYAIADCLVFPSYREGFPNVVLQAGAMELPAIVTDINGSNEIVVDGDNGIIISVKNSNSLLEAMNKIMEDSQFYSQLQMNARKMIVSRYEQQVVWEALLEEYRGIRD</sequence>
<organism evidence="3 4">
    <name type="scientific">Flavobacterium flavipallidum</name>
    <dbReference type="NCBI Taxonomy" id="3139140"/>
    <lineage>
        <taxon>Bacteria</taxon>
        <taxon>Pseudomonadati</taxon>
        <taxon>Bacteroidota</taxon>
        <taxon>Flavobacteriia</taxon>
        <taxon>Flavobacteriales</taxon>
        <taxon>Flavobacteriaceae</taxon>
        <taxon>Flavobacterium</taxon>
    </lineage>
</organism>
<evidence type="ECO:0000259" key="2">
    <source>
        <dbReference type="Pfam" id="PF13579"/>
    </source>
</evidence>
<dbReference type="InterPro" id="IPR001296">
    <property type="entry name" value="Glyco_trans_1"/>
</dbReference>
<feature type="domain" description="Glycosyl transferase family 1" evidence="1">
    <location>
        <begin position="192"/>
        <end position="372"/>
    </location>
</feature>
<keyword evidence="4" id="KW-1185">Reference proteome</keyword>
<name>A0ABU9HJA5_9FLAO</name>
<dbReference type="Proteomes" id="UP001398556">
    <property type="component" value="Unassembled WGS sequence"/>
</dbReference>
<dbReference type="Pfam" id="PF13579">
    <property type="entry name" value="Glyco_trans_4_4"/>
    <property type="match status" value="1"/>
</dbReference>
<evidence type="ECO:0000313" key="3">
    <source>
        <dbReference type="EMBL" id="MEL1240119.1"/>
    </source>
</evidence>
<dbReference type="SUPFAM" id="SSF53756">
    <property type="entry name" value="UDP-Glycosyltransferase/glycogen phosphorylase"/>
    <property type="match status" value="1"/>
</dbReference>
<evidence type="ECO:0000313" key="4">
    <source>
        <dbReference type="Proteomes" id="UP001398556"/>
    </source>
</evidence>
<dbReference type="Gene3D" id="3.40.50.2000">
    <property type="entry name" value="Glycogen Phosphorylase B"/>
    <property type="match status" value="2"/>
</dbReference>
<protein>
    <submittedName>
        <fullName evidence="3">Glycosyltransferase family 4 protein</fullName>
    </submittedName>
</protein>
<feature type="domain" description="Glycosyltransferase subfamily 4-like N-terminal" evidence="2">
    <location>
        <begin position="33"/>
        <end position="172"/>
    </location>
</feature>
<dbReference type="PANTHER" id="PTHR12526">
    <property type="entry name" value="GLYCOSYLTRANSFERASE"/>
    <property type="match status" value="1"/>
</dbReference>
<comment type="caution">
    <text evidence="3">The sequence shown here is derived from an EMBL/GenBank/DDBJ whole genome shotgun (WGS) entry which is preliminary data.</text>
</comment>
<accession>A0ABU9HJA5</accession>
<dbReference type="InterPro" id="IPR028098">
    <property type="entry name" value="Glyco_trans_4-like_N"/>
</dbReference>
<dbReference type="EMBL" id="JBBYHU010000004">
    <property type="protein sequence ID" value="MEL1240119.1"/>
    <property type="molecule type" value="Genomic_DNA"/>
</dbReference>
<reference evidence="3 4" key="1">
    <citation type="submission" date="2024-04" db="EMBL/GenBank/DDBJ databases">
        <title>Flavobacterium sp. DGU99 16S ribosomal RNA gene Genome sequencing and assembly.</title>
        <authorList>
            <person name="Park S."/>
        </authorList>
    </citation>
    <scope>NUCLEOTIDE SEQUENCE [LARGE SCALE GENOMIC DNA]</scope>
    <source>
        <strain evidence="3 4">DGU99</strain>
    </source>
</reference>
<evidence type="ECO:0000259" key="1">
    <source>
        <dbReference type="Pfam" id="PF00534"/>
    </source>
</evidence>
<proteinExistence type="predicted"/>
<dbReference type="PANTHER" id="PTHR12526:SF637">
    <property type="entry name" value="GLYCOSYLTRANSFERASE EPSF-RELATED"/>
    <property type="match status" value="1"/>
</dbReference>
<gene>
    <name evidence="3" type="ORF">AAEO59_03560</name>
</gene>